<feature type="transmembrane region" description="Helical" evidence="6">
    <location>
        <begin position="194"/>
        <end position="214"/>
    </location>
</feature>
<dbReference type="InterPro" id="IPR002293">
    <property type="entry name" value="AA/rel_permease1"/>
</dbReference>
<dbReference type="EMBL" id="JEMT01010245">
    <property type="protein sequence ID" value="EXX77727.1"/>
    <property type="molecule type" value="Genomic_DNA"/>
</dbReference>
<keyword evidence="2" id="KW-0813">Transport</keyword>
<dbReference type="OrthoDB" id="5982228at2759"/>
<gene>
    <name evidence="7" type="ORF">RirG_021210</name>
</gene>
<keyword evidence="4 6" id="KW-1133">Transmembrane helix</keyword>
<evidence type="ECO:0000256" key="6">
    <source>
        <dbReference type="SAM" id="Phobius"/>
    </source>
</evidence>
<feature type="transmembrane region" description="Helical" evidence="6">
    <location>
        <begin position="347"/>
        <end position="368"/>
    </location>
</feature>
<evidence type="ECO:0000313" key="7">
    <source>
        <dbReference type="EMBL" id="EXX77727.1"/>
    </source>
</evidence>
<keyword evidence="5 6" id="KW-0472">Membrane</keyword>
<evidence type="ECO:0000256" key="4">
    <source>
        <dbReference type="ARBA" id="ARBA00022989"/>
    </source>
</evidence>
<keyword evidence="8" id="KW-1185">Reference proteome</keyword>
<evidence type="ECO:0000256" key="3">
    <source>
        <dbReference type="ARBA" id="ARBA00022692"/>
    </source>
</evidence>
<dbReference type="SMR" id="A0A015K7P2"/>
<protein>
    <submittedName>
        <fullName evidence="7">Hip1p</fullName>
    </submittedName>
</protein>
<dbReference type="GO" id="GO:0015171">
    <property type="term" value="F:amino acid transmembrane transporter activity"/>
    <property type="evidence" value="ECO:0007669"/>
    <property type="project" value="TreeGrafter"/>
</dbReference>
<feature type="transmembrane region" description="Helical" evidence="6">
    <location>
        <begin position="425"/>
        <end position="448"/>
    </location>
</feature>
<sequence>MSSSALSGYAFYTSGSPRQDGESKWKYFIRKLFTTKSLSSLEEDQEASKLKRSLNWLDFIMLGIGNVIGSGIFVLTGQAAATKSGPAIVISFIISGIASSFAALSYSELSTMIPVAGSAYTYSYATMGELMGWIIGWDLILEYLVAAAAVAVGWSAYFVHFFNDTFGIELSSSWTNAPFTFDETTGSFSTVPGAYFNLPAFLIILLLTVILIIGVKESATVNTVIVGIKIFVIVIFVIAAGTKINPENYKPFVPPNEGTFSAFGVTGIFAGASEVFFAYIGFDAVSTTAQEAKNPQRDLPIGIIGSLGICTILYIAVCVVLTGIVPYRQLNSAAPIAVAVQSINMKWLEIIVNLGAIAGLTSVMLVSLMGQPRIFYSMAQDGLFLPKTASKVHPKFKTPYVTTAITGVICAVASAVLPIDVLANLTSVGTLLAFFLVNISVMILRLTAPDAPRKFKVPGGPFIVPILGAALSLLLLATATVSSIERLFVWMAIGLVIYFSYGRTHSKANNMKRLEEKEGIKEIVELEKSVKKEGEIDEVEVTEIP</sequence>
<dbReference type="PANTHER" id="PTHR43243">
    <property type="entry name" value="INNER MEMBRANE TRANSPORTER YGJI-RELATED"/>
    <property type="match status" value="1"/>
</dbReference>
<dbReference type="AlphaFoldDB" id="A0A015K7P2"/>
<accession>A0A015K7P2</accession>
<dbReference type="PIRSF" id="PIRSF006060">
    <property type="entry name" value="AA_transporter"/>
    <property type="match status" value="1"/>
</dbReference>
<feature type="transmembrane region" description="Helical" evidence="6">
    <location>
        <begin position="303"/>
        <end position="327"/>
    </location>
</feature>
<dbReference type="STRING" id="1432141.A0A015K7P2"/>
<feature type="transmembrane region" description="Helical" evidence="6">
    <location>
        <begin position="260"/>
        <end position="282"/>
    </location>
</feature>
<evidence type="ECO:0000256" key="2">
    <source>
        <dbReference type="ARBA" id="ARBA00022448"/>
    </source>
</evidence>
<feature type="transmembrane region" description="Helical" evidence="6">
    <location>
        <begin position="460"/>
        <end position="481"/>
    </location>
</feature>
<evidence type="ECO:0000313" key="8">
    <source>
        <dbReference type="Proteomes" id="UP000022910"/>
    </source>
</evidence>
<feature type="transmembrane region" description="Helical" evidence="6">
    <location>
        <begin position="87"/>
        <end position="107"/>
    </location>
</feature>
<dbReference type="GO" id="GO:0016020">
    <property type="term" value="C:membrane"/>
    <property type="evidence" value="ECO:0007669"/>
    <property type="project" value="UniProtKB-SubCell"/>
</dbReference>
<dbReference type="OMA" id="WILGWDL"/>
<comment type="subcellular location">
    <subcellularLocation>
        <location evidence="1">Membrane</location>
        <topology evidence="1">Multi-pass membrane protein</topology>
    </subcellularLocation>
</comment>
<organism evidence="7 8">
    <name type="scientific">Rhizophagus irregularis (strain DAOM 197198w)</name>
    <name type="common">Glomus intraradices</name>
    <dbReference type="NCBI Taxonomy" id="1432141"/>
    <lineage>
        <taxon>Eukaryota</taxon>
        <taxon>Fungi</taxon>
        <taxon>Fungi incertae sedis</taxon>
        <taxon>Mucoromycota</taxon>
        <taxon>Glomeromycotina</taxon>
        <taxon>Glomeromycetes</taxon>
        <taxon>Glomerales</taxon>
        <taxon>Glomeraceae</taxon>
        <taxon>Rhizophagus</taxon>
    </lineage>
</organism>
<dbReference type="HOGENOM" id="CLU_007946_15_7_1"/>
<comment type="caution">
    <text evidence="7">The sequence shown here is derived from an EMBL/GenBank/DDBJ whole genome shotgun (WGS) entry which is preliminary data.</text>
</comment>
<proteinExistence type="predicted"/>
<feature type="transmembrane region" description="Helical" evidence="6">
    <location>
        <begin position="487"/>
        <end position="504"/>
    </location>
</feature>
<evidence type="ECO:0000256" key="1">
    <source>
        <dbReference type="ARBA" id="ARBA00004141"/>
    </source>
</evidence>
<dbReference type="Proteomes" id="UP000022910">
    <property type="component" value="Unassembled WGS sequence"/>
</dbReference>
<dbReference type="Pfam" id="PF13520">
    <property type="entry name" value="AA_permease_2"/>
    <property type="match status" value="1"/>
</dbReference>
<feature type="transmembrane region" description="Helical" evidence="6">
    <location>
        <begin position="400"/>
        <end position="419"/>
    </location>
</feature>
<feature type="transmembrane region" description="Helical" evidence="6">
    <location>
        <begin position="56"/>
        <end position="75"/>
    </location>
</feature>
<name>A0A015K7P2_RHIIW</name>
<dbReference type="PANTHER" id="PTHR43243:SF4">
    <property type="entry name" value="CATIONIC AMINO ACID TRANSPORTER 4"/>
    <property type="match status" value="1"/>
</dbReference>
<keyword evidence="3 6" id="KW-0812">Transmembrane</keyword>
<reference evidence="7 8" key="1">
    <citation type="submission" date="2014-02" db="EMBL/GenBank/DDBJ databases">
        <title>Single nucleus genome sequencing reveals high similarity among nuclei of an endomycorrhizal fungus.</title>
        <authorList>
            <person name="Lin K."/>
            <person name="Geurts R."/>
            <person name="Zhang Z."/>
            <person name="Limpens E."/>
            <person name="Saunders D.G."/>
            <person name="Mu D."/>
            <person name="Pang E."/>
            <person name="Cao H."/>
            <person name="Cha H."/>
            <person name="Lin T."/>
            <person name="Zhou Q."/>
            <person name="Shang Y."/>
            <person name="Li Y."/>
            <person name="Ivanov S."/>
            <person name="Sharma T."/>
            <person name="Velzen R.V."/>
            <person name="Ruijter N.D."/>
            <person name="Aanen D.K."/>
            <person name="Win J."/>
            <person name="Kamoun S."/>
            <person name="Bisseling T."/>
            <person name="Huang S."/>
        </authorList>
    </citation>
    <scope>NUCLEOTIDE SEQUENCE [LARGE SCALE GENOMIC DNA]</scope>
    <source>
        <strain evidence="8">DAOM197198w</strain>
    </source>
</reference>
<evidence type="ECO:0000256" key="5">
    <source>
        <dbReference type="ARBA" id="ARBA00023136"/>
    </source>
</evidence>
<dbReference type="Gene3D" id="1.20.1740.10">
    <property type="entry name" value="Amino acid/polyamine transporter I"/>
    <property type="match status" value="1"/>
</dbReference>
<feature type="transmembrane region" description="Helical" evidence="6">
    <location>
        <begin position="221"/>
        <end position="240"/>
    </location>
</feature>